<evidence type="ECO:0000313" key="2">
    <source>
        <dbReference type="Proteomes" id="UP000799755"/>
    </source>
</evidence>
<keyword evidence="2" id="KW-1185">Reference proteome</keyword>
<comment type="caution">
    <text evidence="1">The sequence shown here is derived from an EMBL/GenBank/DDBJ whole genome shotgun (WGS) entry which is preliminary data.</text>
</comment>
<name>A0ACB6QEL9_9PLEO</name>
<dbReference type="Proteomes" id="UP000799755">
    <property type="component" value="Unassembled WGS sequence"/>
</dbReference>
<protein>
    <submittedName>
        <fullName evidence="1">Uncharacterized protein</fullName>
    </submittedName>
</protein>
<dbReference type="EMBL" id="MU003535">
    <property type="protein sequence ID" value="KAF2464586.1"/>
    <property type="molecule type" value="Genomic_DNA"/>
</dbReference>
<reference evidence="1" key="1">
    <citation type="journal article" date="2020" name="Stud. Mycol.">
        <title>101 Dothideomycetes genomes: a test case for predicting lifestyles and emergence of pathogens.</title>
        <authorList>
            <person name="Haridas S."/>
            <person name="Albert R."/>
            <person name="Binder M."/>
            <person name="Bloem J."/>
            <person name="Labutti K."/>
            <person name="Salamov A."/>
            <person name="Andreopoulos B."/>
            <person name="Baker S."/>
            <person name="Barry K."/>
            <person name="Bills G."/>
            <person name="Bluhm B."/>
            <person name="Cannon C."/>
            <person name="Castanera R."/>
            <person name="Culley D."/>
            <person name="Daum C."/>
            <person name="Ezra D."/>
            <person name="Gonzalez J."/>
            <person name="Henrissat B."/>
            <person name="Kuo A."/>
            <person name="Liang C."/>
            <person name="Lipzen A."/>
            <person name="Lutzoni F."/>
            <person name="Magnuson J."/>
            <person name="Mondo S."/>
            <person name="Nolan M."/>
            <person name="Ohm R."/>
            <person name="Pangilinan J."/>
            <person name="Park H.-J."/>
            <person name="Ramirez L."/>
            <person name="Alfaro M."/>
            <person name="Sun H."/>
            <person name="Tritt A."/>
            <person name="Yoshinaga Y."/>
            <person name="Zwiers L.-H."/>
            <person name="Turgeon B."/>
            <person name="Goodwin S."/>
            <person name="Spatafora J."/>
            <person name="Crous P."/>
            <person name="Grigoriev I."/>
        </authorList>
    </citation>
    <scope>NUCLEOTIDE SEQUENCE</scope>
    <source>
        <strain evidence="1">ATCC 200398</strain>
    </source>
</reference>
<evidence type="ECO:0000313" key="1">
    <source>
        <dbReference type="EMBL" id="KAF2464586.1"/>
    </source>
</evidence>
<organism evidence="1 2">
    <name type="scientific">Lindgomyces ingoldianus</name>
    <dbReference type="NCBI Taxonomy" id="673940"/>
    <lineage>
        <taxon>Eukaryota</taxon>
        <taxon>Fungi</taxon>
        <taxon>Dikarya</taxon>
        <taxon>Ascomycota</taxon>
        <taxon>Pezizomycotina</taxon>
        <taxon>Dothideomycetes</taxon>
        <taxon>Pleosporomycetidae</taxon>
        <taxon>Pleosporales</taxon>
        <taxon>Lindgomycetaceae</taxon>
        <taxon>Lindgomyces</taxon>
    </lineage>
</organism>
<sequence>MPRLGSRKSRNGCKQCKTRHVKCDERVPCSNCTKYGAECSLVSSPALPNLAHGLAKTKITPANHKCTEDHPGTCDWIQDLELMHHYTAHAHLTMPGVEQAKQTWGYAVPQEAFRNPFLMHSLLAFSAYHLAHINPSSQSHYRLLASSHQSSAITGINGVLPSITPENCHALFAAASLITLNSFADSGPKTLDVLIGLFQLLRGMNEVLKTTEPLIQSGPFASIFRPAVDPPRLPPLLSSLLRELQTASSQGPTPESEVAYMAMVNLRDALQSGLENSSHAAMRTAMLWPIKLNGAYIDILRTQEPAAMVVLGQYIKILEYAATEWWFLASWKEFRCNI</sequence>
<proteinExistence type="predicted"/>
<gene>
    <name evidence="1" type="ORF">BDR25DRAFT_296520</name>
</gene>
<accession>A0ACB6QEL9</accession>